<dbReference type="Pfam" id="PF16887">
    <property type="entry name" value="DUF5081"/>
    <property type="match status" value="1"/>
</dbReference>
<comment type="caution">
    <text evidence="1">The sequence shown here is derived from an EMBL/GenBank/DDBJ whole genome shotgun (WGS) entry which is preliminary data.</text>
</comment>
<dbReference type="Proteomes" id="UP000245905">
    <property type="component" value="Unassembled WGS sequence"/>
</dbReference>
<dbReference type="AlphaFoldDB" id="A0A2U2EI62"/>
<evidence type="ECO:0008006" key="3">
    <source>
        <dbReference type="Google" id="ProtNLM"/>
    </source>
</evidence>
<organism evidence="1 2">
    <name type="scientific">Agathobacter rectalis</name>
    <dbReference type="NCBI Taxonomy" id="39491"/>
    <lineage>
        <taxon>Bacteria</taxon>
        <taxon>Bacillati</taxon>
        <taxon>Bacillota</taxon>
        <taxon>Clostridia</taxon>
        <taxon>Lachnospirales</taxon>
        <taxon>Lachnospiraceae</taxon>
        <taxon>Agathobacter</taxon>
    </lineage>
</organism>
<sequence>MRFTEHEMVFFNSITKGNDVFGIPLKFRPQKGHEEEVKKTINGLIEKGVLASETKLTKMGFFPARALECYKESRNHIIINYLHIALLEQREAIVIIPLKNREYEILRLPRVAVLYLLLKRYPVLQIGTVPEKEQLQLQDIDSFLREVKDCKENIMIGEFQDNALTKEWLYYWKNNQIFEYDLNRQIKREVGAVQVRRELLRLLAIDEEVKNYA</sequence>
<evidence type="ECO:0000313" key="1">
    <source>
        <dbReference type="EMBL" id="PWE84210.1"/>
    </source>
</evidence>
<name>A0A2U2EI62_9FIRM</name>
<reference evidence="1 2" key="1">
    <citation type="submission" date="2014-09" db="EMBL/GenBank/DDBJ databases">
        <title>Butyrate-producing bacteria isolated from human gut.</title>
        <authorList>
            <person name="Zhang Q."/>
            <person name="Zhao L."/>
        </authorList>
    </citation>
    <scope>NUCLEOTIDE SEQUENCE [LARGE SCALE GENOMIC DNA]</scope>
    <source>
        <strain evidence="1 2">R22</strain>
    </source>
</reference>
<dbReference type="InterPro" id="IPR031682">
    <property type="entry name" value="EsaE"/>
</dbReference>
<dbReference type="RefSeq" id="WP_109257602.1">
    <property type="nucleotide sequence ID" value="NZ_JRFS01000010.1"/>
</dbReference>
<evidence type="ECO:0000313" key="2">
    <source>
        <dbReference type="Proteomes" id="UP000245905"/>
    </source>
</evidence>
<gene>
    <name evidence="1" type="ORF">LD38_05665</name>
</gene>
<proteinExistence type="predicted"/>
<accession>A0A2U2EI62</accession>
<protein>
    <recommendedName>
        <fullName evidence="3">DUF5081 family protein</fullName>
    </recommendedName>
</protein>
<dbReference type="EMBL" id="JRFS01000010">
    <property type="protein sequence ID" value="PWE84210.1"/>
    <property type="molecule type" value="Genomic_DNA"/>
</dbReference>